<feature type="transmembrane region" description="Helical" evidence="4">
    <location>
        <begin position="46"/>
        <end position="64"/>
    </location>
</feature>
<dbReference type="Pfam" id="PF13646">
    <property type="entry name" value="HEAT_2"/>
    <property type="match status" value="1"/>
</dbReference>
<protein>
    <submittedName>
        <fullName evidence="6">HEAT repeat domain-containing protein</fullName>
    </submittedName>
</protein>
<evidence type="ECO:0000259" key="5">
    <source>
        <dbReference type="Pfam" id="PF05569"/>
    </source>
</evidence>
<keyword evidence="2" id="KW-0605">Phycobilisome</keyword>
<name>A0ABY3PGC5_9CYAN</name>
<dbReference type="SUPFAM" id="SSF48371">
    <property type="entry name" value="ARM repeat"/>
    <property type="match status" value="1"/>
</dbReference>
<feature type="region of interest" description="Disordered" evidence="3">
    <location>
        <begin position="499"/>
        <end position="518"/>
    </location>
</feature>
<dbReference type="PANTHER" id="PTHR34978">
    <property type="entry name" value="POSSIBLE SENSOR-TRANSDUCER PROTEIN BLAR"/>
    <property type="match status" value="1"/>
</dbReference>
<reference evidence="6 7" key="1">
    <citation type="journal article" date="2021" name="Genome Biol. Evol.">
        <title>Complete Genome Sequencing of a Novel Gloeobacter Species from a Waterfall Cave in Mexico.</title>
        <authorList>
            <person name="Saw J.H."/>
            <person name="Cardona T."/>
            <person name="Montejano G."/>
        </authorList>
    </citation>
    <scope>NUCLEOTIDE SEQUENCE [LARGE SCALE GENOMIC DNA]</scope>
    <source>
        <strain evidence="6">MG652769</strain>
    </source>
</reference>
<feature type="compositionally biased region" description="Low complexity" evidence="3">
    <location>
        <begin position="370"/>
        <end position="387"/>
    </location>
</feature>
<feature type="transmembrane region" description="Helical" evidence="4">
    <location>
        <begin position="20"/>
        <end position="39"/>
    </location>
</feature>
<accession>A0ABY3PGC5</accession>
<dbReference type="InterPro" id="IPR008756">
    <property type="entry name" value="Peptidase_M56"/>
</dbReference>
<evidence type="ECO:0000256" key="4">
    <source>
        <dbReference type="SAM" id="Phobius"/>
    </source>
</evidence>
<dbReference type="Pfam" id="PF05569">
    <property type="entry name" value="Peptidase_M56"/>
    <property type="match status" value="1"/>
</dbReference>
<dbReference type="PANTHER" id="PTHR34978:SF3">
    <property type="entry name" value="SLR0241 PROTEIN"/>
    <property type="match status" value="1"/>
</dbReference>
<dbReference type="InterPro" id="IPR016024">
    <property type="entry name" value="ARM-type_fold"/>
</dbReference>
<evidence type="ECO:0000313" key="7">
    <source>
        <dbReference type="Proteomes" id="UP001054846"/>
    </source>
</evidence>
<feature type="compositionally biased region" description="Low complexity" evidence="3">
    <location>
        <begin position="397"/>
        <end position="408"/>
    </location>
</feature>
<feature type="transmembrane region" description="Helical" evidence="4">
    <location>
        <begin position="127"/>
        <end position="154"/>
    </location>
</feature>
<keyword evidence="7" id="KW-1185">Reference proteome</keyword>
<dbReference type="CDD" id="cd07341">
    <property type="entry name" value="M56_BlaR1_MecR1_like"/>
    <property type="match status" value="1"/>
</dbReference>
<keyword evidence="4" id="KW-0812">Transmembrane</keyword>
<dbReference type="Proteomes" id="UP001054846">
    <property type="component" value="Chromosome"/>
</dbReference>
<keyword evidence="4" id="KW-1133">Transmembrane helix</keyword>
<evidence type="ECO:0000256" key="2">
    <source>
        <dbReference type="ARBA" id="ARBA00022738"/>
    </source>
</evidence>
<evidence type="ECO:0000256" key="1">
    <source>
        <dbReference type="ARBA" id="ARBA00022549"/>
    </source>
</evidence>
<dbReference type="RefSeq" id="WP_230839695.1">
    <property type="nucleotide sequence ID" value="NZ_CP063845.1"/>
</dbReference>
<sequence>MNSVDALLPLAREVVEGWLNGLWQGALLAAMVWCLLRALRRSTNATTRYVIWWVTLVAVLWLPWSQPTGTSPSVPEAEVFSNAPVYDLPEVIVRAPRPAAYRQTAAVLPAAAPAGSSWPEWSLPGGLWPLVLCAVWLLVAAVRVARVAASYGYLQKLKATSRPFDAAYQARLAEWRRACLTDRRVRLASHPDLRLPVAVGLLDPVILIPTALGHQLTEAEFDQVGLHELAHLRRWDDWTNLVQKTLEAIFFFHPAVWSIGRALDTEREIACDDWVVSVTGQPRPYARCLTRLLELVAAPPRPATGTLAIAGQVRERVALLLDERRPSNPRLSGASLAATVTILAAATALGSQPVIALAGEPDTQAETSSAPKLQPQAAPAPARRAAAPKPPIPAVAPVPATRPQTAPAATPPPKAPVPVRRSVLAQAPKLPDLPPDLPVLTVDDGTGKQVIFDGRQLRDDLKNLQPLIDRSVDAAMQQKDLALQAKDEALRAIKAALPADSGSTRSGGSLRPARKPALSDSERLSVLGDIARSDANLEVRQEAIRAIGRIRGEASVQTLVGLYDGSRDEATRRAILRSLSRSDSPQAAQKLVSIAKSDPDAKMRQEAIRALGMGDSRFGDIDIDVRVPDVSVTAPTPPEPPEPAVP</sequence>
<evidence type="ECO:0000313" key="6">
    <source>
        <dbReference type="EMBL" id="UFP92710.1"/>
    </source>
</evidence>
<feature type="region of interest" description="Disordered" evidence="3">
    <location>
        <begin position="361"/>
        <end position="417"/>
    </location>
</feature>
<keyword evidence="1" id="KW-0042">Antenna complex</keyword>
<organism evidence="6 7">
    <name type="scientific">Gloeobacter morelensis MG652769</name>
    <dbReference type="NCBI Taxonomy" id="2781736"/>
    <lineage>
        <taxon>Bacteria</taxon>
        <taxon>Bacillati</taxon>
        <taxon>Cyanobacteriota</taxon>
        <taxon>Cyanophyceae</taxon>
        <taxon>Gloeobacterales</taxon>
        <taxon>Gloeobacteraceae</taxon>
        <taxon>Gloeobacter</taxon>
        <taxon>Gloeobacter morelensis</taxon>
    </lineage>
</organism>
<dbReference type="SMART" id="SM00567">
    <property type="entry name" value="EZ_HEAT"/>
    <property type="match status" value="2"/>
</dbReference>
<dbReference type="Gene3D" id="1.25.10.10">
    <property type="entry name" value="Leucine-rich Repeat Variant"/>
    <property type="match status" value="1"/>
</dbReference>
<gene>
    <name evidence="6" type="ORF">ISF26_12765</name>
</gene>
<dbReference type="InterPro" id="IPR011989">
    <property type="entry name" value="ARM-like"/>
</dbReference>
<proteinExistence type="predicted"/>
<dbReference type="InterPro" id="IPR004155">
    <property type="entry name" value="PBS_lyase_HEAT"/>
</dbReference>
<feature type="domain" description="Peptidase M56" evidence="5">
    <location>
        <begin position="25"/>
        <end position="319"/>
    </location>
</feature>
<evidence type="ECO:0000256" key="3">
    <source>
        <dbReference type="SAM" id="MobiDB-lite"/>
    </source>
</evidence>
<dbReference type="InterPro" id="IPR052173">
    <property type="entry name" value="Beta-lactam_resp_regulator"/>
</dbReference>
<dbReference type="EMBL" id="CP063845">
    <property type="protein sequence ID" value="UFP92710.1"/>
    <property type="molecule type" value="Genomic_DNA"/>
</dbReference>
<keyword evidence="4" id="KW-0472">Membrane</keyword>